<sequence>MEMLHVIVDRPIGYIDAFGNHYPINYGYVVGVMGGDGEEQDAYILPKSVTQPLETFKGVLIAVIKRADDVEDKWVISSPGENFSLAEITKAVYFIERHFNSRIILIE</sequence>
<dbReference type="GO" id="GO:0005737">
    <property type="term" value="C:cytoplasm"/>
    <property type="evidence" value="ECO:0007669"/>
    <property type="project" value="InterPro"/>
</dbReference>
<accession>A0A9D2F6V1</accession>
<reference evidence="1" key="1">
    <citation type="journal article" date="2021" name="PeerJ">
        <title>Extensive microbial diversity within the chicken gut microbiome revealed by metagenomics and culture.</title>
        <authorList>
            <person name="Gilroy R."/>
            <person name="Ravi A."/>
            <person name="Getino M."/>
            <person name="Pursley I."/>
            <person name="Horton D.L."/>
            <person name="Alikhan N.F."/>
            <person name="Baker D."/>
            <person name="Gharbi K."/>
            <person name="Hall N."/>
            <person name="Watson M."/>
            <person name="Adriaenssens E.M."/>
            <person name="Foster-Nyarko E."/>
            <person name="Jarju S."/>
            <person name="Secka A."/>
            <person name="Antonio M."/>
            <person name="Oren A."/>
            <person name="Chaudhuri R.R."/>
            <person name="La Ragione R."/>
            <person name="Hildebrand F."/>
            <person name="Pallen M.J."/>
        </authorList>
    </citation>
    <scope>NUCLEOTIDE SEQUENCE</scope>
    <source>
        <strain evidence="1">CHK172-16539</strain>
    </source>
</reference>
<gene>
    <name evidence="1" type="ORF">IAA20_04505</name>
</gene>
<dbReference type="GO" id="GO:0000287">
    <property type="term" value="F:magnesium ion binding"/>
    <property type="evidence" value="ECO:0007669"/>
    <property type="project" value="InterPro"/>
</dbReference>
<dbReference type="Proteomes" id="UP000824063">
    <property type="component" value="Unassembled WGS sequence"/>
</dbReference>
<protein>
    <submittedName>
        <fullName evidence="1">Inorganic pyrophosphatase</fullName>
    </submittedName>
</protein>
<reference evidence="1" key="2">
    <citation type="submission" date="2021-04" db="EMBL/GenBank/DDBJ databases">
        <authorList>
            <person name="Gilroy R."/>
        </authorList>
    </citation>
    <scope>NUCLEOTIDE SEQUENCE</scope>
    <source>
        <strain evidence="1">CHK172-16539</strain>
    </source>
</reference>
<evidence type="ECO:0000313" key="2">
    <source>
        <dbReference type="Proteomes" id="UP000824063"/>
    </source>
</evidence>
<evidence type="ECO:0000313" key="1">
    <source>
        <dbReference type="EMBL" id="HIZ53181.1"/>
    </source>
</evidence>
<dbReference type="GO" id="GO:0004427">
    <property type="term" value="F:inorganic diphosphate phosphatase activity"/>
    <property type="evidence" value="ECO:0007669"/>
    <property type="project" value="InterPro"/>
</dbReference>
<dbReference type="GO" id="GO:0006796">
    <property type="term" value="P:phosphate-containing compound metabolic process"/>
    <property type="evidence" value="ECO:0007669"/>
    <property type="project" value="InterPro"/>
</dbReference>
<dbReference type="Gene3D" id="3.90.80.10">
    <property type="entry name" value="Inorganic pyrophosphatase"/>
    <property type="match status" value="1"/>
</dbReference>
<dbReference type="InterPro" id="IPR036649">
    <property type="entry name" value="Pyrophosphatase_sf"/>
</dbReference>
<comment type="caution">
    <text evidence="1">The sequence shown here is derived from an EMBL/GenBank/DDBJ whole genome shotgun (WGS) entry which is preliminary data.</text>
</comment>
<dbReference type="SUPFAM" id="SSF50324">
    <property type="entry name" value="Inorganic pyrophosphatase"/>
    <property type="match status" value="1"/>
</dbReference>
<dbReference type="EMBL" id="DXBN01000103">
    <property type="protein sequence ID" value="HIZ53181.1"/>
    <property type="molecule type" value="Genomic_DNA"/>
</dbReference>
<proteinExistence type="predicted"/>
<dbReference type="AlphaFoldDB" id="A0A9D2F6V1"/>
<organism evidence="1 2">
    <name type="scientific">Candidatus Enterococcus avicola</name>
    <dbReference type="NCBI Taxonomy" id="2838561"/>
    <lineage>
        <taxon>Bacteria</taxon>
        <taxon>Bacillati</taxon>
        <taxon>Bacillota</taxon>
        <taxon>Bacilli</taxon>
        <taxon>Lactobacillales</taxon>
        <taxon>Enterococcaceae</taxon>
        <taxon>Enterococcus</taxon>
    </lineage>
</organism>
<name>A0A9D2F6V1_9ENTE</name>